<proteinExistence type="predicted"/>
<evidence type="ECO:0000313" key="2">
    <source>
        <dbReference type="EMBL" id="CAK9319594.1"/>
    </source>
</evidence>
<accession>A0ABP0YGG9</accession>
<dbReference type="EMBL" id="OZ021738">
    <property type="protein sequence ID" value="CAK9319594.1"/>
    <property type="molecule type" value="Genomic_DNA"/>
</dbReference>
<dbReference type="Proteomes" id="UP001642487">
    <property type="component" value="Chromosome 4"/>
</dbReference>
<organism evidence="2 3">
    <name type="scientific">Citrullus colocynthis</name>
    <name type="common">colocynth</name>
    <dbReference type="NCBI Taxonomy" id="252529"/>
    <lineage>
        <taxon>Eukaryota</taxon>
        <taxon>Viridiplantae</taxon>
        <taxon>Streptophyta</taxon>
        <taxon>Embryophyta</taxon>
        <taxon>Tracheophyta</taxon>
        <taxon>Spermatophyta</taxon>
        <taxon>Magnoliopsida</taxon>
        <taxon>eudicotyledons</taxon>
        <taxon>Gunneridae</taxon>
        <taxon>Pentapetalae</taxon>
        <taxon>rosids</taxon>
        <taxon>fabids</taxon>
        <taxon>Cucurbitales</taxon>
        <taxon>Cucurbitaceae</taxon>
        <taxon>Benincaseae</taxon>
        <taxon>Citrullus</taxon>
    </lineage>
</organism>
<evidence type="ECO:0000313" key="3">
    <source>
        <dbReference type="Proteomes" id="UP001642487"/>
    </source>
</evidence>
<sequence length="99" mass="11827">MEKSHPYCSKLVEKQPRGRNEQREHREEGEKDLGISKKKNKPLKILDKQNPFVMDQMEPLVWDPAKGKPPWWTLWENRAPCPKTKEEVDFVWEQSERVA</sequence>
<protein>
    <submittedName>
        <fullName evidence="2">Uncharacterized protein</fullName>
    </submittedName>
</protein>
<feature type="region of interest" description="Disordered" evidence="1">
    <location>
        <begin position="1"/>
        <end position="40"/>
    </location>
</feature>
<keyword evidence="3" id="KW-1185">Reference proteome</keyword>
<evidence type="ECO:0000256" key="1">
    <source>
        <dbReference type="SAM" id="MobiDB-lite"/>
    </source>
</evidence>
<name>A0ABP0YGG9_9ROSI</name>
<reference evidence="2 3" key="1">
    <citation type="submission" date="2024-03" db="EMBL/GenBank/DDBJ databases">
        <authorList>
            <person name="Gkanogiannis A."/>
            <person name="Becerra Lopez-Lavalle L."/>
        </authorList>
    </citation>
    <scope>NUCLEOTIDE SEQUENCE [LARGE SCALE GENOMIC DNA]</scope>
</reference>
<feature type="compositionally biased region" description="Basic and acidic residues" evidence="1">
    <location>
        <begin position="1"/>
        <end position="35"/>
    </location>
</feature>
<gene>
    <name evidence="2" type="ORF">CITCOLO1_LOCUS11602</name>
</gene>